<feature type="compositionally biased region" description="Basic and acidic residues" evidence="1">
    <location>
        <begin position="49"/>
        <end position="62"/>
    </location>
</feature>
<dbReference type="AlphaFoldDB" id="A0AAV4MKS5"/>
<keyword evidence="3" id="KW-1185">Reference proteome</keyword>
<reference evidence="2 3" key="1">
    <citation type="submission" date="2021-06" db="EMBL/GenBank/DDBJ databases">
        <title>Caerostris darwini draft genome.</title>
        <authorList>
            <person name="Kono N."/>
            <person name="Arakawa K."/>
        </authorList>
    </citation>
    <scope>NUCLEOTIDE SEQUENCE [LARGE SCALE GENOMIC DNA]</scope>
</reference>
<feature type="region of interest" description="Disordered" evidence="1">
    <location>
        <begin position="43"/>
        <end position="72"/>
    </location>
</feature>
<organism evidence="2 3">
    <name type="scientific">Caerostris darwini</name>
    <dbReference type="NCBI Taxonomy" id="1538125"/>
    <lineage>
        <taxon>Eukaryota</taxon>
        <taxon>Metazoa</taxon>
        <taxon>Ecdysozoa</taxon>
        <taxon>Arthropoda</taxon>
        <taxon>Chelicerata</taxon>
        <taxon>Arachnida</taxon>
        <taxon>Araneae</taxon>
        <taxon>Araneomorphae</taxon>
        <taxon>Entelegynae</taxon>
        <taxon>Araneoidea</taxon>
        <taxon>Araneidae</taxon>
        <taxon>Caerostris</taxon>
    </lineage>
</organism>
<accession>A0AAV4MKS5</accession>
<protein>
    <submittedName>
        <fullName evidence="2">Uncharacterized protein</fullName>
    </submittedName>
</protein>
<evidence type="ECO:0000256" key="1">
    <source>
        <dbReference type="SAM" id="MobiDB-lite"/>
    </source>
</evidence>
<evidence type="ECO:0000313" key="2">
    <source>
        <dbReference type="EMBL" id="GIX72857.1"/>
    </source>
</evidence>
<gene>
    <name evidence="2" type="ORF">CDAR_72431</name>
</gene>
<name>A0AAV4MKS5_9ARAC</name>
<dbReference type="EMBL" id="BPLQ01000562">
    <property type="protein sequence ID" value="GIX72857.1"/>
    <property type="molecule type" value="Genomic_DNA"/>
</dbReference>
<dbReference type="Proteomes" id="UP001054837">
    <property type="component" value="Unassembled WGS sequence"/>
</dbReference>
<evidence type="ECO:0000313" key="3">
    <source>
        <dbReference type="Proteomes" id="UP001054837"/>
    </source>
</evidence>
<sequence length="102" mass="11767">MNSKIKNTRNLAPYLKIKLREANYAVAKFKIQRQQLQTRIYSVPPTQHEGTEHSYFNEDRNKSKMQPVVSKEREKVTKNETVAGKIFIEVLFIGTGNSEVSP</sequence>
<comment type="caution">
    <text evidence="2">The sequence shown here is derived from an EMBL/GenBank/DDBJ whole genome shotgun (WGS) entry which is preliminary data.</text>
</comment>
<proteinExistence type="predicted"/>